<dbReference type="Pfam" id="PF12214">
    <property type="entry name" value="TPX2_importin"/>
    <property type="match status" value="1"/>
</dbReference>
<keyword evidence="7" id="KW-0175">Coiled coil</keyword>
<feature type="coiled-coil region" evidence="7">
    <location>
        <begin position="634"/>
        <end position="673"/>
    </location>
</feature>
<comment type="subcellular location">
    <subcellularLocation>
        <location evidence="2">Cytoplasm</location>
        <location evidence="2">Cytoskeleton</location>
        <location evidence="2">Spindle</location>
    </subcellularLocation>
    <subcellularLocation>
        <location evidence="1">Nucleus</location>
    </subcellularLocation>
</comment>
<keyword evidence="4" id="KW-0963">Cytoplasm</keyword>
<dbReference type="Pfam" id="PF06886">
    <property type="entry name" value="TPX2"/>
    <property type="match status" value="2"/>
</dbReference>
<dbReference type="EMBL" id="CAXAJV020001292">
    <property type="protein sequence ID" value="CAL7942492.1"/>
    <property type="molecule type" value="Genomic_DNA"/>
</dbReference>
<proteinExistence type="inferred from homology"/>
<dbReference type="Proteomes" id="UP001642520">
    <property type="component" value="Unassembled WGS sequence"/>
</dbReference>
<sequence length="714" mass="82517">MMDNCCAPQWADFTHSPQIPSDSYFDVEHEVHDPQLHFKATVQKYLAFPGKTEIKSEESINETKFDDSLETEPSRCTNVAYFISHDNKDYKVEDTEKENQLSDVMENLEINERSDKIHQAWNISISDLTCGFKSSLADNKVKRAMPERIKKNICKLEEKRNGVNKASLKSSQTNNIKKNQLRTTATNDKNKLVEKLNTGDCLENDHLEERLSYKVVSHAQRQPSLFKTRRYSLNKSQTRVLTCQYRRQSFKKYRRCSNKFISLAEAVSRFQNGTPQRFRTLNRNLKPEDLMKLKHSPLKLTLPVSPALRCKQRSRRMNILSTQEREQLELEELKKHQIKANPVPVNILKGPSVLKKVTKKPTTVTEEFRLTQPKQTRHTTGPLTNLQQNANDNEQKNTVSAAALVNTSNIVDKGDNVCTEAAVDCVKASFETRNKQYQTKKEEKLKNLHVQETNKMKAQFHARPAPKFSKPKNPVKEQNAKKRTVVPCPFSFETRNQSQVKKKEELVKQMQEQAKKSRVFHANPAPSFKPVTVHGVSKENLRNKEKTSNSKELGTRQIRSCNDQENKQPNIMSNAITCMDTKKKETKQNIANKPEKKEIKNKVHVAENKSEKQYTVQKKAVSFELSTDKRARERSEFDEKLRKKEQELEMKRLEEEKHRLLKEKLERAQLRKMAEVKARPMPVFKPMVILRSTKPPTSPQSPALGVRTRAKSVS</sequence>
<evidence type="ECO:0000313" key="11">
    <source>
        <dbReference type="EMBL" id="CAL7942492.1"/>
    </source>
</evidence>
<keyword evidence="12" id="KW-1185">Reference proteome</keyword>
<evidence type="ECO:0008006" key="13">
    <source>
        <dbReference type="Google" id="ProtNLM"/>
    </source>
</evidence>
<feature type="domain" description="TPX2 C-terminal" evidence="9">
    <location>
        <begin position="623"/>
        <end position="697"/>
    </location>
</feature>
<reference evidence="11 12" key="1">
    <citation type="submission" date="2024-08" db="EMBL/GenBank/DDBJ databases">
        <authorList>
            <person name="Will J Nash"/>
            <person name="Angela Man"/>
            <person name="Seanna McTaggart"/>
            <person name="Kendall Baker"/>
            <person name="Tom Barker"/>
            <person name="Leah Catchpole"/>
            <person name="Alex Durrant"/>
            <person name="Karim Gharbi"/>
            <person name="Naomi Irish"/>
            <person name="Gemy Kaithakottil"/>
            <person name="Debby Ku"/>
            <person name="Aaliyah Providence"/>
            <person name="Felix Shaw"/>
            <person name="David Swarbreck"/>
            <person name="Chris Watkins"/>
            <person name="Ann M. McCartney"/>
            <person name="Giulio Formenti"/>
            <person name="Alice Mouton"/>
            <person name="Noel Vella"/>
            <person name="Bjorn M von Reumont"/>
            <person name="Adriana Vella"/>
            <person name="Wilfried Haerty"/>
        </authorList>
    </citation>
    <scope>NUCLEOTIDE SEQUENCE [LARGE SCALE GENOMIC DNA]</scope>
</reference>
<evidence type="ECO:0000256" key="7">
    <source>
        <dbReference type="SAM" id="Coils"/>
    </source>
</evidence>
<keyword evidence="5" id="KW-0206">Cytoskeleton</keyword>
<evidence type="ECO:0000256" key="8">
    <source>
        <dbReference type="SAM" id="MobiDB-lite"/>
    </source>
</evidence>
<comment type="caution">
    <text evidence="11">The sequence shown here is derived from an EMBL/GenBank/DDBJ whole genome shotgun (WGS) entry which is preliminary data.</text>
</comment>
<feature type="region of interest" description="Disordered" evidence="8">
    <location>
        <begin position="458"/>
        <end position="482"/>
    </location>
</feature>
<evidence type="ECO:0000256" key="5">
    <source>
        <dbReference type="ARBA" id="ARBA00023212"/>
    </source>
</evidence>
<dbReference type="PANTHER" id="PTHR14326">
    <property type="entry name" value="TARGETING PROTEIN FOR XKLP2"/>
    <property type="match status" value="1"/>
</dbReference>
<feature type="domain" description="TPX2 central" evidence="10">
    <location>
        <begin position="298"/>
        <end position="492"/>
    </location>
</feature>
<dbReference type="PANTHER" id="PTHR14326:SF44">
    <property type="entry name" value="TARGETING PROTEIN FOR XKLP2"/>
    <property type="match status" value="1"/>
</dbReference>
<feature type="compositionally biased region" description="Polar residues" evidence="8">
    <location>
        <begin position="557"/>
        <end position="568"/>
    </location>
</feature>
<name>A0ABP1NNK2_XYLVO</name>
<evidence type="ECO:0000256" key="4">
    <source>
        <dbReference type="ARBA" id="ARBA00022490"/>
    </source>
</evidence>
<feature type="region of interest" description="Disordered" evidence="8">
    <location>
        <begin position="691"/>
        <end position="714"/>
    </location>
</feature>
<evidence type="ECO:0000256" key="6">
    <source>
        <dbReference type="ARBA" id="ARBA00023242"/>
    </source>
</evidence>
<evidence type="ECO:0000259" key="9">
    <source>
        <dbReference type="Pfam" id="PF06886"/>
    </source>
</evidence>
<evidence type="ECO:0000259" key="10">
    <source>
        <dbReference type="Pfam" id="PF12214"/>
    </source>
</evidence>
<organism evidence="11 12">
    <name type="scientific">Xylocopa violacea</name>
    <name type="common">Violet carpenter bee</name>
    <name type="synonym">Apis violacea</name>
    <dbReference type="NCBI Taxonomy" id="135666"/>
    <lineage>
        <taxon>Eukaryota</taxon>
        <taxon>Metazoa</taxon>
        <taxon>Ecdysozoa</taxon>
        <taxon>Arthropoda</taxon>
        <taxon>Hexapoda</taxon>
        <taxon>Insecta</taxon>
        <taxon>Pterygota</taxon>
        <taxon>Neoptera</taxon>
        <taxon>Endopterygota</taxon>
        <taxon>Hymenoptera</taxon>
        <taxon>Apocrita</taxon>
        <taxon>Aculeata</taxon>
        <taxon>Apoidea</taxon>
        <taxon>Anthophila</taxon>
        <taxon>Apidae</taxon>
        <taxon>Xylocopa</taxon>
        <taxon>Xylocopa</taxon>
    </lineage>
</organism>
<comment type="similarity">
    <text evidence="3">Belongs to the TPX2 family.</text>
</comment>
<dbReference type="InterPro" id="IPR027329">
    <property type="entry name" value="TPX2_C"/>
</dbReference>
<evidence type="ECO:0000256" key="3">
    <source>
        <dbReference type="ARBA" id="ARBA00005885"/>
    </source>
</evidence>
<evidence type="ECO:0000256" key="1">
    <source>
        <dbReference type="ARBA" id="ARBA00004123"/>
    </source>
</evidence>
<keyword evidence="6" id="KW-0539">Nucleus</keyword>
<feature type="domain" description="TPX2 C-terminal" evidence="9">
    <location>
        <begin position="495"/>
        <end position="539"/>
    </location>
</feature>
<feature type="region of interest" description="Disordered" evidence="8">
    <location>
        <begin position="543"/>
        <end position="568"/>
    </location>
</feature>
<dbReference type="InterPro" id="IPR009675">
    <property type="entry name" value="TPX2_fam"/>
</dbReference>
<protein>
    <recommendedName>
        <fullName evidence="13">Targeting protein for Xklp2</fullName>
    </recommendedName>
</protein>
<gene>
    <name evidence="11" type="ORF">XYLVIOL_LOCUS5574</name>
</gene>
<accession>A0ABP1NNK2</accession>
<evidence type="ECO:0000256" key="2">
    <source>
        <dbReference type="ARBA" id="ARBA00004186"/>
    </source>
</evidence>
<evidence type="ECO:0000313" key="12">
    <source>
        <dbReference type="Proteomes" id="UP001642520"/>
    </source>
</evidence>
<dbReference type="InterPro" id="IPR027330">
    <property type="entry name" value="TPX2_central_dom"/>
</dbReference>